<sequence length="346" mass="38858">MTTSYSKRISHPMTIVFFLFFFILVFFSEKTAGIAPKQIPTQFYSFNTIFLSMIIESLPFILIGVVVSVVIQTFINEDFVQRLFSGRRLIAMIPAALTGLLFPICECAIIPVIRSLIKKGLPQHLGIVMITSIPILNPVVFLSTFYAFQNNPIILYARMSVALLASLLIGSAVYFLFRNTSIIKGAARSTNNVITWQSFYEHAHHHHHHDHERSQVHNLLLHISNEFFDTAKYFIFGALIASSFQTFFNQHLLTSIGSNPALGPASMMGLAYLLSVCSTSDAFLASSFTSMFSPGAITAFLVFGAMLDIKNTMMMLGSFKFRFVLVFFLLTITTVYILSRLMDFLV</sequence>
<dbReference type="AlphaFoldDB" id="A0A1I2TE96"/>
<feature type="transmembrane region" description="Helical" evidence="7">
    <location>
        <begin position="12"/>
        <end position="28"/>
    </location>
</feature>
<keyword evidence="6 7" id="KW-0472">Membrane</keyword>
<feature type="transmembrane region" description="Helical" evidence="7">
    <location>
        <begin position="321"/>
        <end position="339"/>
    </location>
</feature>
<keyword evidence="4 7" id="KW-0812">Transmembrane</keyword>
<keyword evidence="3" id="KW-1003">Cell membrane</keyword>
<gene>
    <name evidence="8" type="ORF">SAMN02982927_02277</name>
</gene>
<dbReference type="PANTHER" id="PTHR34184">
    <property type="entry name" value="UPF0718 PROTEIN YCGR"/>
    <property type="match status" value="1"/>
</dbReference>
<evidence type="ECO:0000256" key="1">
    <source>
        <dbReference type="ARBA" id="ARBA00004651"/>
    </source>
</evidence>
<dbReference type="STRING" id="269670.SAMN02982927_02277"/>
<dbReference type="EMBL" id="FOOY01000015">
    <property type="protein sequence ID" value="SFG63148.1"/>
    <property type="molecule type" value="Genomic_DNA"/>
</dbReference>
<accession>A0A1I2TE96</accession>
<evidence type="ECO:0000256" key="4">
    <source>
        <dbReference type="ARBA" id="ARBA00022692"/>
    </source>
</evidence>
<organism evidence="8 9">
    <name type="scientific">Sporolactobacillus nakayamae</name>
    <dbReference type="NCBI Taxonomy" id="269670"/>
    <lineage>
        <taxon>Bacteria</taxon>
        <taxon>Bacillati</taxon>
        <taxon>Bacillota</taxon>
        <taxon>Bacilli</taxon>
        <taxon>Bacillales</taxon>
        <taxon>Sporolactobacillaceae</taxon>
        <taxon>Sporolactobacillus</taxon>
    </lineage>
</organism>
<dbReference type="GO" id="GO:0005886">
    <property type="term" value="C:plasma membrane"/>
    <property type="evidence" value="ECO:0007669"/>
    <property type="project" value="UniProtKB-SubCell"/>
</dbReference>
<evidence type="ECO:0000256" key="7">
    <source>
        <dbReference type="SAM" id="Phobius"/>
    </source>
</evidence>
<dbReference type="OrthoDB" id="9810876at2"/>
<evidence type="ECO:0000256" key="6">
    <source>
        <dbReference type="ARBA" id="ARBA00023136"/>
    </source>
</evidence>
<evidence type="ECO:0000256" key="2">
    <source>
        <dbReference type="ARBA" id="ARBA00006386"/>
    </source>
</evidence>
<feature type="transmembrane region" description="Helical" evidence="7">
    <location>
        <begin position="49"/>
        <end position="71"/>
    </location>
</feature>
<evidence type="ECO:0000256" key="3">
    <source>
        <dbReference type="ARBA" id="ARBA00022475"/>
    </source>
</evidence>
<dbReference type="InterPro" id="IPR005524">
    <property type="entry name" value="DUF318"/>
</dbReference>
<dbReference type="Pfam" id="PF03773">
    <property type="entry name" value="ArsP_1"/>
    <property type="match status" value="1"/>
</dbReference>
<comment type="subcellular location">
    <subcellularLocation>
        <location evidence="1">Cell membrane</location>
        <topology evidence="1">Multi-pass membrane protein</topology>
    </subcellularLocation>
</comment>
<keyword evidence="9" id="KW-1185">Reference proteome</keyword>
<evidence type="ECO:0000313" key="8">
    <source>
        <dbReference type="EMBL" id="SFG63148.1"/>
    </source>
</evidence>
<evidence type="ECO:0000313" key="9">
    <source>
        <dbReference type="Proteomes" id="UP000198752"/>
    </source>
</evidence>
<name>A0A1I2TE96_9BACL</name>
<feature type="transmembrane region" description="Helical" evidence="7">
    <location>
        <begin position="91"/>
        <end position="113"/>
    </location>
</feature>
<dbReference type="RefSeq" id="WP_093673041.1">
    <property type="nucleotide sequence ID" value="NZ_FOOY01000015.1"/>
</dbReference>
<reference evidence="9" key="1">
    <citation type="submission" date="2016-10" db="EMBL/GenBank/DDBJ databases">
        <authorList>
            <person name="Varghese N."/>
            <person name="Submissions S."/>
        </authorList>
    </citation>
    <scope>NUCLEOTIDE SEQUENCE [LARGE SCALE GENOMIC DNA]</scope>
    <source>
        <strain evidence="9">ATCC 700379</strain>
    </source>
</reference>
<proteinExistence type="inferred from homology"/>
<evidence type="ECO:0000256" key="5">
    <source>
        <dbReference type="ARBA" id="ARBA00022989"/>
    </source>
</evidence>
<dbReference type="InterPro" id="IPR052923">
    <property type="entry name" value="UPF0718"/>
</dbReference>
<feature type="transmembrane region" description="Helical" evidence="7">
    <location>
        <begin position="291"/>
        <end position="309"/>
    </location>
</feature>
<dbReference type="Proteomes" id="UP000198752">
    <property type="component" value="Unassembled WGS sequence"/>
</dbReference>
<feature type="transmembrane region" description="Helical" evidence="7">
    <location>
        <begin position="125"/>
        <end position="147"/>
    </location>
</feature>
<comment type="similarity">
    <text evidence="2">Belongs to the UPF0718 family.</text>
</comment>
<protein>
    <submittedName>
        <fullName evidence="8">Uncharacterized membrane protein YraQ, UPF0718 family</fullName>
    </submittedName>
</protein>
<dbReference type="PANTHER" id="PTHR34184:SF4">
    <property type="entry name" value="UPF0718 PROTEIN YCGR"/>
    <property type="match status" value="1"/>
</dbReference>
<keyword evidence="5 7" id="KW-1133">Transmembrane helix</keyword>
<feature type="transmembrane region" description="Helical" evidence="7">
    <location>
        <begin position="153"/>
        <end position="177"/>
    </location>
</feature>